<sequence>MRSHWRDLIAAFLYIKGAYRKMERDFLPNPVVTGQRAMHYGYSAELLYIQKMNGKKTSPEFGRKLNYFDHVLESK</sequence>
<evidence type="ECO:0000313" key="2">
    <source>
        <dbReference type="Proteomes" id="UP001333110"/>
    </source>
</evidence>
<evidence type="ECO:0000313" key="1">
    <source>
        <dbReference type="EMBL" id="KAK4830592.1"/>
    </source>
</evidence>
<comment type="caution">
    <text evidence="1">The sequence shown here is derived from an EMBL/GenBank/DDBJ whole genome shotgun (WGS) entry which is preliminary data.</text>
</comment>
<dbReference type="Proteomes" id="UP001333110">
    <property type="component" value="Unassembled WGS sequence"/>
</dbReference>
<proteinExistence type="predicted"/>
<feature type="non-terminal residue" evidence="1">
    <location>
        <position position="75"/>
    </location>
</feature>
<protein>
    <submittedName>
        <fullName evidence="1">Uncharacterized protein</fullName>
    </submittedName>
</protein>
<dbReference type="AlphaFoldDB" id="A0AAN7NS20"/>
<accession>A0AAN7NS20</accession>
<keyword evidence="2" id="KW-1185">Reference proteome</keyword>
<organism evidence="1 2">
    <name type="scientific">Mycteria americana</name>
    <name type="common">Wood stork</name>
    <dbReference type="NCBI Taxonomy" id="33587"/>
    <lineage>
        <taxon>Eukaryota</taxon>
        <taxon>Metazoa</taxon>
        <taxon>Chordata</taxon>
        <taxon>Craniata</taxon>
        <taxon>Vertebrata</taxon>
        <taxon>Euteleostomi</taxon>
        <taxon>Archelosauria</taxon>
        <taxon>Archosauria</taxon>
        <taxon>Dinosauria</taxon>
        <taxon>Saurischia</taxon>
        <taxon>Theropoda</taxon>
        <taxon>Coelurosauria</taxon>
        <taxon>Aves</taxon>
        <taxon>Neognathae</taxon>
        <taxon>Neoaves</taxon>
        <taxon>Aequornithes</taxon>
        <taxon>Ciconiiformes</taxon>
        <taxon>Ciconiidae</taxon>
        <taxon>Mycteria</taxon>
    </lineage>
</organism>
<reference evidence="1 2" key="1">
    <citation type="journal article" date="2023" name="J. Hered.">
        <title>Chromosome-level genome of the wood stork (Mycteria americana) provides insight into avian chromosome evolution.</title>
        <authorList>
            <person name="Flamio R. Jr."/>
            <person name="Ramstad K.M."/>
        </authorList>
    </citation>
    <scope>NUCLEOTIDE SEQUENCE [LARGE SCALE GENOMIC DNA]</scope>
    <source>
        <strain evidence="1">JAX WOST 10</strain>
    </source>
</reference>
<gene>
    <name evidence="1" type="ORF">QYF61_011827</name>
</gene>
<dbReference type="EMBL" id="JAUNZN010000001">
    <property type="protein sequence ID" value="KAK4830592.1"/>
    <property type="molecule type" value="Genomic_DNA"/>
</dbReference>
<name>A0AAN7NS20_MYCAM</name>